<keyword evidence="5 6" id="KW-0408">Iron</keyword>
<dbReference type="EC" id="3.5.1.88" evidence="6"/>
<dbReference type="SUPFAM" id="SSF56420">
    <property type="entry name" value="Peptide deformylase"/>
    <property type="match status" value="1"/>
</dbReference>
<feature type="binding site" evidence="6">
    <location>
        <position position="140"/>
    </location>
    <ligand>
        <name>Fe cation</name>
        <dbReference type="ChEBI" id="CHEBI:24875"/>
    </ligand>
</feature>
<evidence type="ECO:0000256" key="5">
    <source>
        <dbReference type="ARBA" id="ARBA00023004"/>
    </source>
</evidence>
<comment type="catalytic activity">
    <reaction evidence="6">
        <text>N-terminal N-formyl-L-methionyl-[peptide] + H2O = N-terminal L-methionyl-[peptide] + formate</text>
        <dbReference type="Rhea" id="RHEA:24420"/>
        <dbReference type="Rhea" id="RHEA-COMP:10639"/>
        <dbReference type="Rhea" id="RHEA-COMP:10640"/>
        <dbReference type="ChEBI" id="CHEBI:15377"/>
        <dbReference type="ChEBI" id="CHEBI:15740"/>
        <dbReference type="ChEBI" id="CHEBI:49298"/>
        <dbReference type="ChEBI" id="CHEBI:64731"/>
        <dbReference type="EC" id="3.5.1.88"/>
    </reaction>
</comment>
<evidence type="ECO:0000256" key="3">
    <source>
        <dbReference type="ARBA" id="ARBA00022801"/>
    </source>
</evidence>
<protein>
    <recommendedName>
        <fullName evidence="6">Peptide deformylase</fullName>
        <shortName evidence="6">PDF</shortName>
        <ecNumber evidence="6">3.5.1.88</ecNumber>
    </recommendedName>
    <alternativeName>
        <fullName evidence="6">Polypeptide deformylase</fullName>
    </alternativeName>
</protein>
<evidence type="ECO:0000256" key="2">
    <source>
        <dbReference type="ARBA" id="ARBA00022723"/>
    </source>
</evidence>
<feature type="binding site" evidence="6">
    <location>
        <position position="98"/>
    </location>
    <ligand>
        <name>Fe cation</name>
        <dbReference type="ChEBI" id="CHEBI:24875"/>
    </ligand>
</feature>
<dbReference type="CDD" id="cd00487">
    <property type="entry name" value="Pep_deformylase"/>
    <property type="match status" value="1"/>
</dbReference>
<organism evidence="7 8">
    <name type="scientific">Paraburkholderia edwinii</name>
    <dbReference type="NCBI Taxonomy" id="2861782"/>
    <lineage>
        <taxon>Bacteria</taxon>
        <taxon>Pseudomonadati</taxon>
        <taxon>Pseudomonadota</taxon>
        <taxon>Betaproteobacteria</taxon>
        <taxon>Burkholderiales</taxon>
        <taxon>Burkholderiaceae</taxon>
        <taxon>Paraburkholderia</taxon>
    </lineage>
</organism>
<evidence type="ECO:0000256" key="1">
    <source>
        <dbReference type="ARBA" id="ARBA00010759"/>
    </source>
</evidence>
<evidence type="ECO:0000256" key="6">
    <source>
        <dbReference type="HAMAP-Rule" id="MF_00163"/>
    </source>
</evidence>
<keyword evidence="3 6" id="KW-0378">Hydrolase</keyword>
<dbReference type="Gene3D" id="3.90.45.10">
    <property type="entry name" value="Peptide deformylase"/>
    <property type="match status" value="1"/>
</dbReference>
<evidence type="ECO:0000313" key="7">
    <source>
        <dbReference type="EMBL" id="QYD72799.1"/>
    </source>
</evidence>
<comment type="function">
    <text evidence="6">Removes the formyl group from the N-terminal Met of newly synthesized proteins. Requires at least a dipeptide for an efficient rate of reaction. N-terminal L-methionine is a prerequisite for activity but the enzyme has broad specificity at other positions.</text>
</comment>
<dbReference type="PANTHER" id="PTHR10458">
    <property type="entry name" value="PEPTIDE DEFORMYLASE"/>
    <property type="match status" value="1"/>
</dbReference>
<dbReference type="EMBL" id="CP080096">
    <property type="protein sequence ID" value="QYD72799.1"/>
    <property type="molecule type" value="Genomic_DNA"/>
</dbReference>
<name>A0ABX8UV44_9BURK</name>
<dbReference type="InterPro" id="IPR036821">
    <property type="entry name" value="Peptide_deformylase_sf"/>
</dbReference>
<feature type="binding site" evidence="6">
    <location>
        <position position="144"/>
    </location>
    <ligand>
        <name>Fe cation</name>
        <dbReference type="ChEBI" id="CHEBI:24875"/>
    </ligand>
</feature>
<dbReference type="GO" id="GO:0042586">
    <property type="term" value="F:peptide deformylase activity"/>
    <property type="evidence" value="ECO:0007669"/>
    <property type="project" value="UniProtKB-EC"/>
</dbReference>
<dbReference type="PRINTS" id="PR01576">
    <property type="entry name" value="PDEFORMYLASE"/>
</dbReference>
<evidence type="ECO:0000256" key="4">
    <source>
        <dbReference type="ARBA" id="ARBA00022917"/>
    </source>
</evidence>
<sequence>MERTFLPFESPLLRRIAAPVTAFGTDELRALIADMFDTMRGGRGVGLAAPQIGVDQRIVVLEFPGGERAPGEAPVPPTALINPVITSGDGAVEDVEGCFSVPGKRGYVTRHSRISYVAYDVDGNDIGGEAHGFHARIIQHEVDHLNGILYVDVANRTEPWDRAAAQIKE</sequence>
<dbReference type="InterPro" id="IPR023635">
    <property type="entry name" value="Peptide_deformylase"/>
</dbReference>
<accession>A0ABX8UV44</accession>
<dbReference type="PIRSF" id="PIRSF004749">
    <property type="entry name" value="Pep_def"/>
    <property type="match status" value="1"/>
</dbReference>
<dbReference type="Proteomes" id="UP000826462">
    <property type="component" value="Chromosome 2"/>
</dbReference>
<comment type="similarity">
    <text evidence="1 6">Belongs to the polypeptide deformylase family.</text>
</comment>
<feature type="active site" evidence="6">
    <location>
        <position position="141"/>
    </location>
</feature>
<dbReference type="NCBIfam" id="NF001159">
    <property type="entry name" value="PRK00150.1-3"/>
    <property type="match status" value="1"/>
</dbReference>
<keyword evidence="8" id="KW-1185">Reference proteome</keyword>
<dbReference type="Pfam" id="PF01327">
    <property type="entry name" value="Pep_deformylase"/>
    <property type="match status" value="1"/>
</dbReference>
<dbReference type="HAMAP" id="MF_00163">
    <property type="entry name" value="Pep_deformylase"/>
    <property type="match status" value="1"/>
</dbReference>
<dbReference type="NCBIfam" id="TIGR00079">
    <property type="entry name" value="pept_deformyl"/>
    <property type="match status" value="1"/>
</dbReference>
<gene>
    <name evidence="6 7" type="primary">def</name>
    <name evidence="7" type="ORF">KZJ38_24215</name>
</gene>
<dbReference type="RefSeq" id="WP_219802221.1">
    <property type="nucleotide sequence ID" value="NZ_CP080096.1"/>
</dbReference>
<proteinExistence type="inferred from homology"/>
<reference evidence="7 8" key="1">
    <citation type="submission" date="2021-07" db="EMBL/GenBank/DDBJ databases">
        <title>Paraburkholderia edwinii protects Aspergillus sp. from phenazines by acting as a toxin sponge.</title>
        <authorList>
            <person name="Dahlstrom K.M."/>
            <person name="Newman D.K."/>
        </authorList>
    </citation>
    <scope>NUCLEOTIDE SEQUENCE [LARGE SCALE GENOMIC DNA]</scope>
    <source>
        <strain evidence="7 8">Pe01</strain>
    </source>
</reference>
<keyword evidence="2 6" id="KW-0479">Metal-binding</keyword>
<comment type="cofactor">
    <cofactor evidence="6">
        <name>Fe(2+)</name>
        <dbReference type="ChEBI" id="CHEBI:29033"/>
    </cofactor>
    <text evidence="6">Binds 1 Fe(2+) ion.</text>
</comment>
<keyword evidence="4 6" id="KW-0648">Protein biosynthesis</keyword>
<evidence type="ECO:0000313" key="8">
    <source>
        <dbReference type="Proteomes" id="UP000826462"/>
    </source>
</evidence>
<dbReference type="PANTHER" id="PTHR10458:SF20">
    <property type="entry name" value="PEPTIDE DEFORMYLASE 1"/>
    <property type="match status" value="1"/>
</dbReference>